<reference evidence="1 2" key="1">
    <citation type="submission" date="2023-10" db="EMBL/GenBank/DDBJ databases">
        <title>Roseovarius strain S88 nov., isolated from a marine algae.</title>
        <authorList>
            <person name="Lee M.W."/>
            <person name="Lee J.K."/>
            <person name="Kim J.M."/>
            <person name="Choi D.G."/>
            <person name="Baek J.H."/>
            <person name="Bayburt H."/>
            <person name="Jung J.J."/>
            <person name="Han D.M."/>
            <person name="Jeon C.O."/>
        </authorList>
    </citation>
    <scope>NUCLEOTIDE SEQUENCE [LARGE SCALE GENOMIC DNA]</scope>
    <source>
        <strain evidence="1 2">S88</strain>
    </source>
</reference>
<gene>
    <name evidence="1" type="ORF">RZ517_05995</name>
</gene>
<dbReference type="PANTHER" id="PTHR33639">
    <property type="entry name" value="THIOL-DISULFIDE OXIDOREDUCTASE DCC"/>
    <property type="match status" value="1"/>
</dbReference>
<dbReference type="Proteomes" id="UP001364156">
    <property type="component" value="Chromosome"/>
</dbReference>
<dbReference type="PANTHER" id="PTHR33639:SF2">
    <property type="entry name" value="DUF393 DOMAIN-CONTAINING PROTEIN"/>
    <property type="match status" value="1"/>
</dbReference>
<dbReference type="RefSeq" id="WP_338550555.1">
    <property type="nucleotide sequence ID" value="NZ_CP146069.1"/>
</dbReference>
<accession>A0ABZ2HI23</accession>
<sequence length="153" mass="17448">MRPQPHPAYSYRDDPEVPTFDETRIHVVMDAECALCSRAARRIARLDREDAVRIAPAQGALGQALLRHYGMRPDDPETWLLVEEGHAYGSLDAMLRLFPRFSAIYAPLRILSALPFGLQDWIYARIARNRYRLFGRADLCALPDAAVQSRLVR</sequence>
<name>A0ABZ2HI23_9RHOB</name>
<organism evidence="1 2">
    <name type="scientific">Roseovarius phycicola</name>
    <dbReference type="NCBI Taxonomy" id="3080976"/>
    <lineage>
        <taxon>Bacteria</taxon>
        <taxon>Pseudomonadati</taxon>
        <taxon>Pseudomonadota</taxon>
        <taxon>Alphaproteobacteria</taxon>
        <taxon>Rhodobacterales</taxon>
        <taxon>Roseobacteraceae</taxon>
        <taxon>Roseovarius</taxon>
    </lineage>
</organism>
<dbReference type="Pfam" id="PF04134">
    <property type="entry name" value="DCC1-like"/>
    <property type="match status" value="1"/>
</dbReference>
<dbReference type="EMBL" id="CP146069">
    <property type="protein sequence ID" value="WWR47720.1"/>
    <property type="molecule type" value="Genomic_DNA"/>
</dbReference>
<proteinExistence type="predicted"/>
<protein>
    <submittedName>
        <fullName evidence="1">DCC1-like thiol-disulfide oxidoreductase family protein</fullName>
    </submittedName>
</protein>
<dbReference type="InterPro" id="IPR052927">
    <property type="entry name" value="DCC_oxidoreductase"/>
</dbReference>
<dbReference type="InterPro" id="IPR007263">
    <property type="entry name" value="DCC1-like"/>
</dbReference>
<evidence type="ECO:0000313" key="2">
    <source>
        <dbReference type="Proteomes" id="UP001364156"/>
    </source>
</evidence>
<evidence type="ECO:0000313" key="1">
    <source>
        <dbReference type="EMBL" id="WWR47720.1"/>
    </source>
</evidence>
<keyword evidence="2" id="KW-1185">Reference proteome</keyword>